<evidence type="ECO:0000313" key="3">
    <source>
        <dbReference type="Proteomes" id="UP001056756"/>
    </source>
</evidence>
<protein>
    <submittedName>
        <fullName evidence="2">Uncharacterized protein</fullName>
    </submittedName>
</protein>
<evidence type="ECO:0000313" key="2">
    <source>
        <dbReference type="EMBL" id="URN95373.1"/>
    </source>
</evidence>
<dbReference type="KEGG" id="plig:NAG76_03680"/>
<gene>
    <name evidence="2" type="ORF">NAG76_03680</name>
</gene>
<accession>A0A9J6ZGW2</accession>
<sequence length="247" mass="27960">MSSIKVVKLFGLIVAIVLFNIIMLSPGLVGLTIGGSNAIESASSITILIISALVLLYGSYTLLFKSPVVLAVKDIKSQEDYKEGLLQYRNNKVLKQEIDLAIDQLERMEKKKLTLHEILNARFEITELSYKKFAAVIIAVEQLFLSNIKGIINKLNVFDASELSEFIAHPRSSSFSNKVMQQKFELHNEYVNYVKGYVGANEEILLKLDKLLLEISLLGSSDYRDVEEMPCMKEIDELIKQTKFYKQ</sequence>
<dbReference type="EMBL" id="CP097899">
    <property type="protein sequence ID" value="URN95373.1"/>
    <property type="molecule type" value="Genomic_DNA"/>
</dbReference>
<keyword evidence="1" id="KW-1133">Transmembrane helix</keyword>
<keyword evidence="1" id="KW-0472">Membrane</keyword>
<keyword evidence="1" id="KW-0812">Transmembrane</keyword>
<reference evidence="2" key="1">
    <citation type="submission" date="2022-05" db="EMBL/GenBank/DDBJ databases">
        <title>Novel bacterial taxa in a minimal lignocellulolytic consortium and its capacity to transform plastics disclosed by genome-resolved metagenomics.</title>
        <authorList>
            <person name="Rodriguez C.A.D."/>
            <person name="Diaz-Garcia L."/>
            <person name="Herrera K."/>
            <person name="Tarazona N.A."/>
            <person name="Sproer C."/>
            <person name="Overmann J."/>
            <person name="Jimenez D.J."/>
        </authorList>
    </citation>
    <scope>NUCLEOTIDE SEQUENCE</scope>
    <source>
        <strain evidence="2">MAG5</strain>
    </source>
</reference>
<organism evidence="2 3">
    <name type="scientific">Candidatus Pristimantibacillus lignocellulolyticus</name>
    <dbReference type="NCBI Taxonomy" id="2994561"/>
    <lineage>
        <taxon>Bacteria</taxon>
        <taxon>Bacillati</taxon>
        <taxon>Bacillota</taxon>
        <taxon>Bacilli</taxon>
        <taxon>Bacillales</taxon>
        <taxon>Paenibacillaceae</taxon>
        <taxon>Candidatus Pristimantibacillus</taxon>
    </lineage>
</organism>
<feature type="transmembrane region" description="Helical" evidence="1">
    <location>
        <begin position="45"/>
        <end position="63"/>
    </location>
</feature>
<evidence type="ECO:0000256" key="1">
    <source>
        <dbReference type="SAM" id="Phobius"/>
    </source>
</evidence>
<name>A0A9J6ZGW2_9BACL</name>
<proteinExistence type="predicted"/>
<dbReference type="AlphaFoldDB" id="A0A9J6ZGW2"/>
<dbReference type="Proteomes" id="UP001056756">
    <property type="component" value="Chromosome"/>
</dbReference>
<feature type="transmembrane region" description="Helical" evidence="1">
    <location>
        <begin position="12"/>
        <end position="33"/>
    </location>
</feature>